<evidence type="ECO:0000313" key="3">
    <source>
        <dbReference type="Proteomes" id="UP000019376"/>
    </source>
</evidence>
<dbReference type="Proteomes" id="UP000019376">
    <property type="component" value="Unassembled WGS sequence"/>
</dbReference>
<dbReference type="HOGENOM" id="CLU_016815_3_0_1"/>
<dbReference type="STRING" id="933388.S7ZHR8"/>
<evidence type="ECO:0000313" key="2">
    <source>
        <dbReference type="EMBL" id="EPS30210.1"/>
    </source>
</evidence>
<dbReference type="EMBL" id="KB644412">
    <property type="protein sequence ID" value="EPS30210.1"/>
    <property type="molecule type" value="Genomic_DNA"/>
</dbReference>
<dbReference type="GO" id="GO:0005634">
    <property type="term" value="C:nucleus"/>
    <property type="evidence" value="ECO:0007669"/>
    <property type="project" value="TreeGrafter"/>
</dbReference>
<dbReference type="AlphaFoldDB" id="S7ZHR8"/>
<sequence length="516" mass="58461">MNRAQRLQLLFAGDEDLLQLDTHLARPTNSDNLKADFTEKAGEDTLKDIEPVDGGPLPHLQPQTLMANLPPSASKIPEWELRRAYVPAKALPKFPYKYVFPYGRELSRKVARAYFDGGRVWQRVWEIYHLPLPGEKYLLLVPALQVKQLLDEINHDFDCDLALLTSQKGLVLSFNDDDGTPQPVRLGLIEDREGLYQMEQQIRQATKSQSDWMKTCSPAGLRAFQKKAYDALMTFKRGSSKSKGQSGGFDAVFASSGELTRTLRKIQSYLGLQQLPPQKPSPPESADTSACAPLEVNREENDVTPVFYSIDVEWNERNSHQITEIGISILDTRDLRSLSPGPHGDNWAQLIRSVHLRVAEYKSFCNTRFVRGCPHLFLFGKSEFVPERRIGRRVDDFFAPPSGDAERHIGASPPAQKAQKEPARKMILVGHSPDGDVNLLAQRSRVFQTFLSEGSIFLETLDTQQLYRHLRKEPHQRSLEHVLHSLGIEPRCLHNAGNDARYTMEALIRIAWDFAE</sequence>
<dbReference type="Gene3D" id="3.30.420.10">
    <property type="entry name" value="Ribonuclease H-like superfamily/Ribonuclease H"/>
    <property type="match status" value="1"/>
</dbReference>
<dbReference type="InterPro" id="IPR012337">
    <property type="entry name" value="RNaseH-like_sf"/>
</dbReference>
<dbReference type="OrthoDB" id="5953249at2759"/>
<dbReference type="PANTHER" id="PTHR28083">
    <property type="entry name" value="GOOD FOR FULL DBP5 ACTIVITY PROTEIN 2"/>
    <property type="match status" value="1"/>
</dbReference>
<dbReference type="SUPFAM" id="SSF53098">
    <property type="entry name" value="Ribonuclease H-like"/>
    <property type="match status" value="1"/>
</dbReference>
<proteinExistence type="predicted"/>
<protein>
    <recommendedName>
        <fullName evidence="1">Gfd2/YDR514C-like C-terminal domain-containing protein</fullName>
    </recommendedName>
</protein>
<reference evidence="2 3" key="1">
    <citation type="journal article" date="2013" name="PLoS ONE">
        <title>Genomic and secretomic analyses reveal unique features of the lignocellulolytic enzyme system of Penicillium decumbens.</title>
        <authorList>
            <person name="Liu G."/>
            <person name="Zhang L."/>
            <person name="Wei X."/>
            <person name="Zou G."/>
            <person name="Qin Y."/>
            <person name="Ma L."/>
            <person name="Li J."/>
            <person name="Zheng H."/>
            <person name="Wang S."/>
            <person name="Wang C."/>
            <person name="Xun L."/>
            <person name="Zhao G.-P."/>
            <person name="Zhou Z."/>
            <person name="Qu Y."/>
        </authorList>
    </citation>
    <scope>NUCLEOTIDE SEQUENCE [LARGE SCALE GENOMIC DNA]</scope>
    <source>
        <strain evidence="3">114-2 / CGMCC 5302</strain>
    </source>
</reference>
<dbReference type="InterPro" id="IPR036397">
    <property type="entry name" value="RNaseH_sf"/>
</dbReference>
<keyword evidence="3" id="KW-1185">Reference proteome</keyword>
<feature type="domain" description="Gfd2/YDR514C-like C-terminal" evidence="1">
    <location>
        <begin position="306"/>
        <end position="510"/>
    </location>
</feature>
<organism evidence="2 3">
    <name type="scientific">Penicillium oxalicum (strain 114-2 / CGMCC 5302)</name>
    <name type="common">Penicillium decumbens</name>
    <dbReference type="NCBI Taxonomy" id="933388"/>
    <lineage>
        <taxon>Eukaryota</taxon>
        <taxon>Fungi</taxon>
        <taxon>Dikarya</taxon>
        <taxon>Ascomycota</taxon>
        <taxon>Pezizomycotina</taxon>
        <taxon>Eurotiomycetes</taxon>
        <taxon>Eurotiomycetidae</taxon>
        <taxon>Eurotiales</taxon>
        <taxon>Aspergillaceae</taxon>
        <taxon>Penicillium</taxon>
    </lineage>
</organism>
<dbReference type="PhylomeDB" id="S7ZHR8"/>
<dbReference type="PANTHER" id="PTHR28083:SF1">
    <property type="entry name" value="GOOD FOR FULL DBP5 ACTIVITY PROTEIN 2"/>
    <property type="match status" value="1"/>
</dbReference>
<name>S7ZHR8_PENO1</name>
<dbReference type="GO" id="GO:0003676">
    <property type="term" value="F:nucleic acid binding"/>
    <property type="evidence" value="ECO:0007669"/>
    <property type="project" value="InterPro"/>
</dbReference>
<gene>
    <name evidence="2" type="ORF">PDE_05160</name>
</gene>
<evidence type="ECO:0000259" key="1">
    <source>
        <dbReference type="Pfam" id="PF21762"/>
    </source>
</evidence>
<dbReference type="InterPro" id="IPR048519">
    <property type="entry name" value="Gfd2/YDR514C-like_C"/>
</dbReference>
<dbReference type="InterPro" id="IPR040151">
    <property type="entry name" value="Gfd2/YDR514C-like"/>
</dbReference>
<accession>S7ZHR8</accession>
<dbReference type="Pfam" id="PF21762">
    <property type="entry name" value="DEDDh_C"/>
    <property type="match status" value="1"/>
</dbReference>
<dbReference type="eggNOG" id="ENOG502SANN">
    <property type="taxonomic scope" value="Eukaryota"/>
</dbReference>